<dbReference type="Proteomes" id="UP001548189">
    <property type="component" value="Unassembled WGS sequence"/>
</dbReference>
<protein>
    <recommendedName>
        <fullName evidence="3">HDOD domain-containing protein</fullName>
    </recommendedName>
</protein>
<comment type="caution">
    <text evidence="1">The sequence shown here is derived from an EMBL/GenBank/DDBJ whole genome shotgun (WGS) entry which is preliminary data.</text>
</comment>
<dbReference type="EMBL" id="JBEVCJ010000006">
    <property type="protein sequence ID" value="MET1254909.1"/>
    <property type="molecule type" value="Genomic_DNA"/>
</dbReference>
<evidence type="ECO:0000313" key="1">
    <source>
        <dbReference type="EMBL" id="MET1254909.1"/>
    </source>
</evidence>
<evidence type="ECO:0008006" key="3">
    <source>
        <dbReference type="Google" id="ProtNLM"/>
    </source>
</evidence>
<gene>
    <name evidence="1" type="ORF">ABVT43_07220</name>
</gene>
<dbReference type="RefSeq" id="WP_353874524.1">
    <property type="nucleotide sequence ID" value="NZ_JBEVCJ010000006.1"/>
</dbReference>
<name>A0ABV2BSJ2_9GAMM</name>
<evidence type="ECO:0000313" key="2">
    <source>
        <dbReference type="Proteomes" id="UP001548189"/>
    </source>
</evidence>
<reference evidence="1 2" key="1">
    <citation type="submission" date="2024-06" db="EMBL/GenBank/DDBJ databases">
        <authorList>
            <person name="Li F."/>
        </authorList>
    </citation>
    <scope>NUCLEOTIDE SEQUENCE [LARGE SCALE GENOMIC DNA]</scope>
    <source>
        <strain evidence="1 2">GXAS 311</strain>
    </source>
</reference>
<accession>A0ABV2BSJ2</accession>
<proteinExistence type="predicted"/>
<keyword evidence="2" id="KW-1185">Reference proteome</keyword>
<sequence>MRLNPDQFTRWEPFVELKQQLHQIANQQLNLAPQARDTLETAVFNFIFTQNFDAIEGGYYIQQDDSLVCDSYQNLLIAEFFLLADRVFFNGQFLFIAHKIINNILTHQFDHERMQCHTQSCYPLNQIPFQFTPDELLTILSDEESRLLFSLLDLNLDQAKAQSTHPILICYKKDLKTAANAITMQIKQAQILENLLATRLSQQQISLYQLNKIECKMASHSKDSLSLIASTQLLSALTQLILWHSNQQYILLAEQLSKTLLEHIKQQETQSNQSLAIFIIYTLLTYQQINFNLPQLEQIASVFSALISNHPTVLSSASKQPTLQQQISQIIQILDYFNLRVSSEKKQLQQLNFTDNTLNIECISQSPQDLIQQQNYLAKYNQHLRLFIQQTI</sequence>
<organism evidence="1 2">
    <name type="scientific">Aliikangiella maris</name>
    <dbReference type="NCBI Taxonomy" id="3162458"/>
    <lineage>
        <taxon>Bacteria</taxon>
        <taxon>Pseudomonadati</taxon>
        <taxon>Pseudomonadota</taxon>
        <taxon>Gammaproteobacteria</taxon>
        <taxon>Oceanospirillales</taxon>
        <taxon>Pleioneaceae</taxon>
        <taxon>Aliikangiella</taxon>
    </lineage>
</organism>